<dbReference type="PANTHER" id="PTHR40254:SF1">
    <property type="entry name" value="BLR0577 PROTEIN"/>
    <property type="match status" value="1"/>
</dbReference>
<gene>
    <name evidence="2" type="ORF">NM203_07135</name>
</gene>
<evidence type="ECO:0000313" key="2">
    <source>
        <dbReference type="EMBL" id="MCP9271955.1"/>
    </source>
</evidence>
<accession>A0ABT1LZD1</accession>
<sequence>MVLHLHSEQSADRALLDSASAARVAVVGAGVGGTLTLSRLAELADGSWRGTALDIVDRPESLGRGRAFGSDIAAAAVNTSAHRLEALSPTLHSFRTWHAGLGGRSTDLDIVPMSRSVYGDYLTTTLAKAIDRLRSHGVGVRLHPMHANAIRPVDGGIAVLGDTAALPPADIAVVAPGVWSPAPTRHDTVSAYPLSGLRSRLGGSRAVAVLGSGLTAVDVACTLDDGETRIHLLSRSGTLPRVQVEAARTGDAPEHLTAEAFRSHTGGLTAEAVLSLLDRELARFGRTRADIFSDAAHADHWTDPLADPADLACYHTLSATNQALNTAFALLPAAERHALRDALGPRWFRYRVRVPLSRWRQLRRMQAEGRLMVHGGIDARQTGLDDVLTDLGVNRLIPALGQSSILSEGPALVADLAAHIGCDDAGQGLVDPATGRALTPSGTPRDDLLLVGQVSAGSYFTVSALDVVAGQARRAAQTVADHITTRTGLRMPVAGKAA</sequence>
<keyword evidence="3" id="KW-1185">Reference proteome</keyword>
<dbReference type="PANTHER" id="PTHR40254">
    <property type="entry name" value="BLR0577 PROTEIN"/>
    <property type="match status" value="1"/>
</dbReference>
<dbReference type="InterPro" id="IPR052189">
    <property type="entry name" value="L-asp_N-monooxygenase_NS-form"/>
</dbReference>
<dbReference type="Pfam" id="PF13454">
    <property type="entry name" value="NAD_binding_9"/>
    <property type="match status" value="1"/>
</dbReference>
<feature type="domain" description="FAD-dependent urate hydroxylase HpyO/Asp monooxygenase CreE-like FAD/NAD(P)-binding" evidence="1">
    <location>
        <begin position="25"/>
        <end position="177"/>
    </location>
</feature>
<name>A0ABT1LZD1_9MYCO</name>
<evidence type="ECO:0000313" key="3">
    <source>
        <dbReference type="Proteomes" id="UP001651690"/>
    </source>
</evidence>
<dbReference type="EMBL" id="JANDBD010000002">
    <property type="protein sequence ID" value="MCP9271955.1"/>
    <property type="molecule type" value="Genomic_DNA"/>
</dbReference>
<comment type="caution">
    <text evidence="2">The sequence shown here is derived from an EMBL/GenBank/DDBJ whole genome shotgun (WGS) entry which is preliminary data.</text>
</comment>
<protein>
    <submittedName>
        <fullName evidence="2">FAD/NAD(P)-binding protein</fullName>
    </submittedName>
</protein>
<evidence type="ECO:0000259" key="1">
    <source>
        <dbReference type="Pfam" id="PF13454"/>
    </source>
</evidence>
<dbReference type="SUPFAM" id="SSF51905">
    <property type="entry name" value="FAD/NAD(P)-binding domain"/>
    <property type="match status" value="1"/>
</dbReference>
<dbReference type="InterPro" id="IPR036188">
    <property type="entry name" value="FAD/NAD-bd_sf"/>
</dbReference>
<reference evidence="2 3" key="1">
    <citation type="submission" date="2022-06" db="EMBL/GenBank/DDBJ databases">
        <title>Mycolicibacterium sp. CAU 1645 isolated from seawater.</title>
        <authorList>
            <person name="Kim W."/>
        </authorList>
    </citation>
    <scope>NUCLEOTIDE SEQUENCE [LARGE SCALE GENOMIC DNA]</scope>
    <source>
        <strain evidence="2 3">CAU 1645</strain>
    </source>
</reference>
<organism evidence="2 3">
    <name type="scientific">Mycolicibacterium arenosum</name>
    <dbReference type="NCBI Taxonomy" id="2952157"/>
    <lineage>
        <taxon>Bacteria</taxon>
        <taxon>Bacillati</taxon>
        <taxon>Actinomycetota</taxon>
        <taxon>Actinomycetes</taxon>
        <taxon>Mycobacteriales</taxon>
        <taxon>Mycobacteriaceae</taxon>
        <taxon>Mycolicibacterium</taxon>
    </lineage>
</organism>
<dbReference type="RefSeq" id="WP_255059079.1">
    <property type="nucleotide sequence ID" value="NZ_JANDBD010000002.1"/>
</dbReference>
<dbReference type="Proteomes" id="UP001651690">
    <property type="component" value="Unassembled WGS sequence"/>
</dbReference>
<proteinExistence type="predicted"/>
<dbReference type="InterPro" id="IPR038732">
    <property type="entry name" value="HpyO/CreE_NAD-binding"/>
</dbReference>